<keyword evidence="3" id="KW-1185">Reference proteome</keyword>
<proteinExistence type="predicted"/>
<evidence type="ECO:0000313" key="3">
    <source>
        <dbReference type="Proteomes" id="UP000078368"/>
    </source>
</evidence>
<feature type="compositionally biased region" description="Basic and acidic residues" evidence="1">
    <location>
        <begin position="192"/>
        <end position="201"/>
    </location>
</feature>
<sequence>MSLIKILFKAARKAGPAALLAVVRYGPELRKLVKDNPRVVESMTKRFRAVAGAKEGPSDKKGLHRRVEVLHEQVTYVYASANTSDVARQAAKWREELERIDHAIPIVESMSRREQSAERKKLVRKLDGISASVLAATVEDAVEDAQIVEEGDEAAGAGDSKDGRTGGAAGDDGSAKNGGSARNDGSAGSGGPDEKGGAEAN</sequence>
<protein>
    <submittedName>
        <fullName evidence="2">Uncharacterized protein</fullName>
    </submittedName>
</protein>
<dbReference type="OrthoDB" id="3267542at2"/>
<evidence type="ECO:0000256" key="1">
    <source>
        <dbReference type="SAM" id="MobiDB-lite"/>
    </source>
</evidence>
<dbReference type="RefSeq" id="WP_064231587.1">
    <property type="nucleotide sequence ID" value="NZ_LVZK01000001.1"/>
</dbReference>
<gene>
    <name evidence="2" type="ORF">A4H34_07695</name>
</gene>
<dbReference type="EMBL" id="LVZK01000001">
    <property type="protein sequence ID" value="OAP86975.1"/>
    <property type="molecule type" value="Genomic_DNA"/>
</dbReference>
<organism evidence="2 3">
    <name type="scientific">Peptidiphaga gingivicola</name>
    <dbReference type="NCBI Taxonomy" id="2741497"/>
    <lineage>
        <taxon>Bacteria</taxon>
        <taxon>Bacillati</taxon>
        <taxon>Actinomycetota</taxon>
        <taxon>Actinomycetes</taxon>
        <taxon>Actinomycetales</taxon>
        <taxon>Actinomycetaceae</taxon>
        <taxon>Peptidiphaga</taxon>
    </lineage>
</organism>
<dbReference type="Proteomes" id="UP000078368">
    <property type="component" value="Unassembled WGS sequence"/>
</dbReference>
<name>A0A179B6H6_9ACTO</name>
<feature type="region of interest" description="Disordered" evidence="1">
    <location>
        <begin position="146"/>
        <end position="201"/>
    </location>
</feature>
<accession>A0A179B6H6</accession>
<comment type="caution">
    <text evidence="2">The sequence shown here is derived from an EMBL/GenBank/DDBJ whole genome shotgun (WGS) entry which is preliminary data.</text>
</comment>
<reference evidence="2 3" key="1">
    <citation type="submission" date="2016-04" db="EMBL/GenBank/DDBJ databases">
        <title>Peptidophaga gingivicola gen. nov., sp. nov., isolated from human subgingival plaque.</title>
        <authorList>
            <person name="Beall C.J."/>
            <person name="Mokrzan E.M."/>
            <person name="Griffen A.L."/>
            <person name="Leys E.J."/>
        </authorList>
    </citation>
    <scope>NUCLEOTIDE SEQUENCE [LARGE SCALE GENOMIC DNA]</scope>
    <source>
        <strain evidence="2 3">BA112</strain>
    </source>
</reference>
<dbReference type="AlphaFoldDB" id="A0A179B6H6"/>
<evidence type="ECO:0000313" key="2">
    <source>
        <dbReference type="EMBL" id="OAP86975.1"/>
    </source>
</evidence>